<comment type="similarity">
    <text evidence="1 3">Belongs to the short-chain dehydrogenases/reductases (SDR) family.</text>
</comment>
<organism evidence="5 6">
    <name type="scientific">Steroidobacter gossypii</name>
    <dbReference type="NCBI Taxonomy" id="2805490"/>
    <lineage>
        <taxon>Bacteria</taxon>
        <taxon>Pseudomonadati</taxon>
        <taxon>Pseudomonadota</taxon>
        <taxon>Gammaproteobacteria</taxon>
        <taxon>Steroidobacterales</taxon>
        <taxon>Steroidobacteraceae</taxon>
        <taxon>Steroidobacter</taxon>
    </lineage>
</organism>
<comment type="caution">
    <text evidence="5">The sequence shown here is derived from an EMBL/GenBank/DDBJ whole genome shotgun (WGS) entry which is preliminary data.</text>
</comment>
<feature type="domain" description="Ketoreductase" evidence="4">
    <location>
        <begin position="12"/>
        <end position="152"/>
    </location>
</feature>
<proteinExistence type="inferred from homology"/>
<name>A0ABS1X3P9_9GAMM</name>
<dbReference type="PANTHER" id="PTHR43669">
    <property type="entry name" value="5-KETO-D-GLUCONATE 5-REDUCTASE"/>
    <property type="match status" value="1"/>
</dbReference>
<accession>A0ABS1X3P9</accession>
<dbReference type="Gene3D" id="3.40.50.720">
    <property type="entry name" value="NAD(P)-binding Rossmann-like Domain"/>
    <property type="match status" value="1"/>
</dbReference>
<keyword evidence="2 5" id="KW-0560">Oxidoreductase</keyword>
<evidence type="ECO:0000256" key="1">
    <source>
        <dbReference type="ARBA" id="ARBA00006484"/>
    </source>
</evidence>
<evidence type="ECO:0000256" key="3">
    <source>
        <dbReference type="RuleBase" id="RU000363"/>
    </source>
</evidence>
<dbReference type="PRINTS" id="PR00081">
    <property type="entry name" value="GDHRDH"/>
</dbReference>
<dbReference type="CDD" id="cd05233">
    <property type="entry name" value="SDR_c"/>
    <property type="match status" value="1"/>
</dbReference>
<dbReference type="EC" id="1.1.1.47" evidence="5"/>
<keyword evidence="6" id="KW-1185">Reference proteome</keyword>
<dbReference type="NCBIfam" id="NF005559">
    <property type="entry name" value="PRK07231.1"/>
    <property type="match status" value="1"/>
</dbReference>
<dbReference type="SMART" id="SM00822">
    <property type="entry name" value="PKS_KR"/>
    <property type="match status" value="1"/>
</dbReference>
<evidence type="ECO:0000259" key="4">
    <source>
        <dbReference type="SMART" id="SM00822"/>
    </source>
</evidence>
<evidence type="ECO:0000256" key="2">
    <source>
        <dbReference type="ARBA" id="ARBA00023002"/>
    </source>
</evidence>
<dbReference type="InterPro" id="IPR036291">
    <property type="entry name" value="NAD(P)-bd_dom_sf"/>
</dbReference>
<reference evidence="5 6" key="1">
    <citation type="journal article" date="2021" name="Int. J. Syst. Evol. Microbiol.">
        <title>Steroidobacter gossypii sp. nov., isolated from soil of cotton cropping field.</title>
        <authorList>
            <person name="Huang R."/>
            <person name="Yang S."/>
            <person name="Zhen C."/>
            <person name="Liu W."/>
        </authorList>
    </citation>
    <scope>NUCLEOTIDE SEQUENCE [LARGE SCALE GENOMIC DNA]</scope>
    <source>
        <strain evidence="5 6">S1-65</strain>
    </source>
</reference>
<sequence>MTSSQRFSVKGKAVLITGASSGFGEHFARVLAAEGAKVGLAARRVEALKAIATEIREAGGVATTVKLDVTDAESIRQAVQTVADEFGRIDVLVNNSGVSIGKPLLEQTADDFDAVIDVNLRGAFLVATEVARRMRMDGKGGSIINIESILSFRQAGQIAPYAASKAGLTQLTRSMALELARYKIRVNGIAPGYFATDINKEFFDTEGGAQMIKRMPSRRLGELHELEGPLLLLASDASSYMSGATIVVDGGHLNSTL</sequence>
<evidence type="ECO:0000313" key="6">
    <source>
        <dbReference type="Proteomes" id="UP000661077"/>
    </source>
</evidence>
<dbReference type="Pfam" id="PF00106">
    <property type="entry name" value="adh_short"/>
    <property type="match status" value="1"/>
</dbReference>
<dbReference type="EMBL" id="JAEVLS010000006">
    <property type="protein sequence ID" value="MBM0107852.1"/>
    <property type="molecule type" value="Genomic_DNA"/>
</dbReference>
<dbReference type="InterPro" id="IPR002347">
    <property type="entry name" value="SDR_fam"/>
</dbReference>
<gene>
    <name evidence="5" type="ORF">JM946_24220</name>
</gene>
<dbReference type="Proteomes" id="UP000661077">
    <property type="component" value="Unassembled WGS sequence"/>
</dbReference>
<dbReference type="PROSITE" id="PS00061">
    <property type="entry name" value="ADH_SHORT"/>
    <property type="match status" value="1"/>
</dbReference>
<dbReference type="InterPro" id="IPR020904">
    <property type="entry name" value="Sc_DH/Rdtase_CS"/>
</dbReference>
<dbReference type="RefSeq" id="WP_203169966.1">
    <property type="nucleotide sequence ID" value="NZ_JAEVLS010000006.1"/>
</dbReference>
<dbReference type="PRINTS" id="PR00080">
    <property type="entry name" value="SDRFAMILY"/>
</dbReference>
<dbReference type="InterPro" id="IPR057326">
    <property type="entry name" value="KR_dom"/>
</dbReference>
<protein>
    <submittedName>
        <fullName evidence="5">Glucose 1-dehydrogenase</fullName>
        <ecNumber evidence="5">1.1.1.47</ecNumber>
    </submittedName>
</protein>
<evidence type="ECO:0000313" key="5">
    <source>
        <dbReference type="EMBL" id="MBM0107852.1"/>
    </source>
</evidence>
<dbReference type="SUPFAM" id="SSF51735">
    <property type="entry name" value="NAD(P)-binding Rossmann-fold domains"/>
    <property type="match status" value="1"/>
</dbReference>
<dbReference type="PANTHER" id="PTHR43669:SF3">
    <property type="entry name" value="ALCOHOL DEHYDROGENASE, PUTATIVE (AFU_ORTHOLOGUE AFUA_3G03445)-RELATED"/>
    <property type="match status" value="1"/>
</dbReference>
<dbReference type="GO" id="GO:0047936">
    <property type="term" value="F:glucose 1-dehydrogenase [NAD(P)+] activity"/>
    <property type="evidence" value="ECO:0007669"/>
    <property type="project" value="UniProtKB-EC"/>
</dbReference>